<dbReference type="InterPro" id="IPR002931">
    <property type="entry name" value="Transglutaminase-like"/>
</dbReference>
<dbReference type="Pfam" id="PF11992">
    <property type="entry name" value="TgpA_N"/>
    <property type="match status" value="1"/>
</dbReference>
<feature type="transmembrane region" description="Helical" evidence="1">
    <location>
        <begin position="76"/>
        <end position="96"/>
    </location>
</feature>
<dbReference type="Proteomes" id="UP000319976">
    <property type="component" value="Chromosome"/>
</dbReference>
<feature type="transmembrane region" description="Helical" evidence="1">
    <location>
        <begin position="680"/>
        <end position="703"/>
    </location>
</feature>
<reference evidence="3 4" key="1">
    <citation type="submission" date="2019-02" db="EMBL/GenBank/DDBJ databases">
        <title>Deep-cultivation of Planctomycetes and their phenomic and genomic characterization uncovers novel biology.</title>
        <authorList>
            <person name="Wiegand S."/>
            <person name="Jogler M."/>
            <person name="Boedeker C."/>
            <person name="Pinto D."/>
            <person name="Vollmers J."/>
            <person name="Rivas-Marin E."/>
            <person name="Kohn T."/>
            <person name="Peeters S.H."/>
            <person name="Heuer A."/>
            <person name="Rast P."/>
            <person name="Oberbeckmann S."/>
            <person name="Bunk B."/>
            <person name="Jeske O."/>
            <person name="Meyerdierks A."/>
            <person name="Storesund J.E."/>
            <person name="Kallscheuer N."/>
            <person name="Luecker S."/>
            <person name="Lage O.M."/>
            <person name="Pohl T."/>
            <person name="Merkel B.J."/>
            <person name="Hornburger P."/>
            <person name="Mueller R.-W."/>
            <person name="Bruemmer F."/>
            <person name="Labrenz M."/>
            <person name="Spormann A.M."/>
            <person name="Op den Camp H."/>
            <person name="Overmann J."/>
            <person name="Amann R."/>
            <person name="Jetten M.S.M."/>
            <person name="Mascher T."/>
            <person name="Medema M.H."/>
            <person name="Devos D.P."/>
            <person name="Kaster A.-K."/>
            <person name="Ovreas L."/>
            <person name="Rohde M."/>
            <person name="Galperin M.Y."/>
            <person name="Jogler C."/>
        </authorList>
    </citation>
    <scope>NUCLEOTIDE SEQUENCE [LARGE SCALE GENOMIC DNA]</scope>
    <source>
        <strain evidence="3 4">V22</strain>
    </source>
</reference>
<evidence type="ECO:0000259" key="2">
    <source>
        <dbReference type="SMART" id="SM00460"/>
    </source>
</evidence>
<dbReference type="SUPFAM" id="SSF54001">
    <property type="entry name" value="Cysteine proteinases"/>
    <property type="match status" value="1"/>
</dbReference>
<feature type="transmembrane region" description="Helical" evidence="1">
    <location>
        <begin position="32"/>
        <end position="50"/>
    </location>
</feature>
<evidence type="ECO:0000256" key="1">
    <source>
        <dbReference type="SAM" id="Phobius"/>
    </source>
</evidence>
<proteinExistence type="predicted"/>
<feature type="transmembrane region" description="Helical" evidence="1">
    <location>
        <begin position="234"/>
        <end position="257"/>
    </location>
</feature>
<dbReference type="Gene3D" id="3.10.620.30">
    <property type="match status" value="1"/>
</dbReference>
<dbReference type="AlphaFoldDB" id="A0A517T5V8"/>
<dbReference type="OrthoDB" id="9804872at2"/>
<evidence type="ECO:0000313" key="3">
    <source>
        <dbReference type="EMBL" id="QDT63748.1"/>
    </source>
</evidence>
<dbReference type="EC" id="2.3.2.13" evidence="3"/>
<keyword evidence="1" id="KW-0472">Membrane</keyword>
<keyword evidence="1" id="KW-0812">Transmembrane</keyword>
<dbReference type="GO" id="GO:0003810">
    <property type="term" value="F:protein-glutamine gamma-glutamyltransferase activity"/>
    <property type="evidence" value="ECO:0007669"/>
    <property type="project" value="UniProtKB-EC"/>
</dbReference>
<protein>
    <submittedName>
        <fullName evidence="3">Protein-glutamine gamma-glutamyltransferase</fullName>
        <ecNumber evidence="3">2.3.2.13</ecNumber>
    </submittedName>
</protein>
<accession>A0A517T5V8</accession>
<dbReference type="Pfam" id="PF01841">
    <property type="entry name" value="Transglut_core"/>
    <property type="match status" value="1"/>
</dbReference>
<feature type="transmembrane region" description="Helical" evidence="1">
    <location>
        <begin position="108"/>
        <end position="126"/>
    </location>
</feature>
<keyword evidence="3" id="KW-0808">Transferase</keyword>
<name>A0A517T5V8_9PLAN</name>
<evidence type="ECO:0000313" key="4">
    <source>
        <dbReference type="Proteomes" id="UP000319976"/>
    </source>
</evidence>
<dbReference type="KEGG" id="chya:V22_09730"/>
<feature type="transmembrane region" description="Helical" evidence="1">
    <location>
        <begin position="132"/>
        <end position="165"/>
    </location>
</feature>
<dbReference type="InterPro" id="IPR052901">
    <property type="entry name" value="Bact_TGase-like"/>
</dbReference>
<feature type="domain" description="Transglutaminase-like" evidence="2">
    <location>
        <begin position="525"/>
        <end position="595"/>
    </location>
</feature>
<keyword evidence="4" id="KW-1185">Reference proteome</keyword>
<dbReference type="PANTHER" id="PTHR42736:SF1">
    <property type="entry name" value="PROTEIN-GLUTAMINE GAMMA-GLUTAMYLTRANSFERASE"/>
    <property type="match status" value="1"/>
</dbReference>
<dbReference type="RefSeq" id="WP_145260294.1">
    <property type="nucleotide sequence ID" value="NZ_CP036316.1"/>
</dbReference>
<dbReference type="PANTHER" id="PTHR42736">
    <property type="entry name" value="PROTEIN-GLUTAMINE GAMMA-GLUTAMYLTRANSFERASE"/>
    <property type="match status" value="1"/>
</dbReference>
<organism evidence="3 4">
    <name type="scientific">Calycomorphotria hydatis</name>
    <dbReference type="NCBI Taxonomy" id="2528027"/>
    <lineage>
        <taxon>Bacteria</taxon>
        <taxon>Pseudomonadati</taxon>
        <taxon>Planctomycetota</taxon>
        <taxon>Planctomycetia</taxon>
        <taxon>Planctomycetales</taxon>
        <taxon>Planctomycetaceae</taxon>
        <taxon>Calycomorphotria</taxon>
    </lineage>
</organism>
<dbReference type="InterPro" id="IPR038765">
    <property type="entry name" value="Papain-like_cys_pep_sf"/>
</dbReference>
<dbReference type="EMBL" id="CP036316">
    <property type="protein sequence ID" value="QDT63748.1"/>
    <property type="molecule type" value="Genomic_DNA"/>
</dbReference>
<sequence length="821" mass="92278">MNIAQTFGGFLKESSIEKRVKSRPRTTTRASLEVYVTLLVALGSLMLGLASETAFPSLLTIPLCLLALYVTERERIFGYSSTMANLLSIPALFFAGGELFSGTVLMRLAAGANLLVYLTWIILFQWKENRHYWWLCSLAVLQIAVGAVLTTGAAFGMLLVASVFLTIRTTTYLVALKTEEDFGTASDSQDSNAEPVDYIRKGTAEKLIAPSRVIGQPAHLEAHMRGSRRAFGRAATTVACGSLVLAAIFFIITPRFWIDRLPLEQASFGLAGRSFSGFTESVKLGSFGEILESPEPVLEVKVFDAETDQELDINEYATRLGYDEPLFRGVTMDSYMRGRWETTSYLSQQRNSVSERPPRSKLNSYVRQEIRKHPIGTSSLFAISPVSYVNMIEPTSDESTIYRRGEDGTLTLTVSNSDKGRPVIYHAYSSADKSSMEEDIRNLSGRYRGWSDFEREARHYTQLPRGELRDLRRLAVQIAKPVERNSTQTVMADRIIKYLRDSGEYSYSLQGGLSRSGTDEVEDFLLVRKTGHCEYFASACALLMRAVGIPTRLVSGFKGGSLNSLTGNFEVQQRHAHAWVEARIDGVWTTFDPTPAAMRNTIVAEHAPRIQWWHDLKMFVSDTWRNYVVLLTIEKQKSGIYDPIAETAKSIGNEIAEMKDRNTTRSITAIFSSLANPEVWFSWKGGLLTAVILSVLAFGFLAVKTLIESLRQGKRGLFQQRTKAVEFYQRFRAICGNLGLNRSSEQTEREFAADVEGKFARLELTEEERHIPRKLVEDFYWVRFGERDLNDQRLAEIESELAVLENAVSNSSTHDRHTIKN</sequence>
<dbReference type="SMART" id="SM00460">
    <property type="entry name" value="TGc"/>
    <property type="match status" value="1"/>
</dbReference>
<keyword evidence="3" id="KW-0012">Acyltransferase</keyword>
<dbReference type="InterPro" id="IPR021878">
    <property type="entry name" value="TgpA_N"/>
</dbReference>
<keyword evidence="1" id="KW-1133">Transmembrane helix</keyword>
<gene>
    <name evidence="3" type="primary">tgpA_1</name>
    <name evidence="3" type="ORF">V22_09730</name>
</gene>